<dbReference type="Gene3D" id="3.40.710.10">
    <property type="entry name" value="DD-peptidase/beta-lactamase superfamily"/>
    <property type="match status" value="1"/>
</dbReference>
<dbReference type="PROSITE" id="PS51257">
    <property type="entry name" value="PROKAR_LIPOPROTEIN"/>
    <property type="match status" value="1"/>
</dbReference>
<dbReference type="InterPro" id="IPR051478">
    <property type="entry name" value="Beta-lactamase-like_AB/R"/>
</dbReference>
<feature type="domain" description="Beta-lactamase-related" evidence="2">
    <location>
        <begin position="86"/>
        <end position="397"/>
    </location>
</feature>
<sequence length="416" mass="46336">MKLWKGIFKKSIWLGISAIIFFACTGSDYNMKPPRQYSNHRTNLQRPGSITPQPSKELFRRMIIQNIKPYIGQGSAEKSPAIAVGLVTRHGEVVVALGNRDIFTHKPPDGNTLFGIGSVSKLFTGLILANAVANKELSLSDKANDWLEEQIHIDDRITLQQLVSHFSGLPNFPDNIMEQTDRSWNRETAMLMPAKDYSRKHLKNCLTKKLCCPRHVPGKKYLYSNMGIGLLSIVLQNRYGFNDFNTLNQEKITHVLSMKKTATNIPSFIKQNKANLAQGYQYIPEYHRLKPVPFSNMGVLAGAGELISCVNDMNLLLNALTGLSKSPLGNAAKELKKELGGSNQPSVSTAYAHKVRSARDGGKIHFKTGYTAGYSAIVIWRDMPKIGLVVLSNRGKFPTVPLSQRLMGRVTQLLKQ</sequence>
<gene>
    <name evidence="3" type="ORF">SAMN04487931_101259</name>
</gene>
<name>A0A1H2DNF3_9BACT</name>
<protein>
    <submittedName>
        <fullName evidence="3">CubicO group peptidase, beta-lactamase class C family</fullName>
    </submittedName>
</protein>
<dbReference type="Pfam" id="PF00144">
    <property type="entry name" value="Beta-lactamase"/>
    <property type="match status" value="1"/>
</dbReference>
<evidence type="ECO:0000259" key="2">
    <source>
        <dbReference type="Pfam" id="PF00144"/>
    </source>
</evidence>
<keyword evidence="4" id="KW-1185">Reference proteome</keyword>
<dbReference type="EMBL" id="FNLL01000001">
    <property type="protein sequence ID" value="SDT84453.1"/>
    <property type="molecule type" value="Genomic_DNA"/>
</dbReference>
<dbReference type="InterPro" id="IPR012338">
    <property type="entry name" value="Beta-lactam/transpept-like"/>
</dbReference>
<comment type="similarity">
    <text evidence="1">Belongs to the beta-lactamase family.</text>
</comment>
<dbReference type="PANTHER" id="PTHR22935:SF95">
    <property type="entry name" value="BETA-LACTAMASE-LIKE 1-RELATED"/>
    <property type="match status" value="1"/>
</dbReference>
<dbReference type="PANTHER" id="PTHR22935">
    <property type="entry name" value="PENICILLIN-BINDING PROTEIN"/>
    <property type="match status" value="1"/>
</dbReference>
<accession>A0A1H2DNF3</accession>
<proteinExistence type="inferred from homology"/>
<evidence type="ECO:0000256" key="1">
    <source>
        <dbReference type="ARBA" id="ARBA00038473"/>
    </source>
</evidence>
<dbReference type="AlphaFoldDB" id="A0A1H2DNF3"/>
<reference evidence="4" key="1">
    <citation type="submission" date="2016-10" db="EMBL/GenBank/DDBJ databases">
        <authorList>
            <person name="Varghese N."/>
            <person name="Submissions S."/>
        </authorList>
    </citation>
    <scope>NUCLEOTIDE SEQUENCE [LARGE SCALE GENOMIC DNA]</scope>
    <source>
        <strain evidence="4">DSM 3384</strain>
    </source>
</reference>
<evidence type="ECO:0000313" key="3">
    <source>
        <dbReference type="EMBL" id="SDT84453.1"/>
    </source>
</evidence>
<organism evidence="3 4">
    <name type="scientific">Desulfobacula phenolica</name>
    <dbReference type="NCBI Taxonomy" id="90732"/>
    <lineage>
        <taxon>Bacteria</taxon>
        <taxon>Pseudomonadati</taxon>
        <taxon>Thermodesulfobacteriota</taxon>
        <taxon>Desulfobacteria</taxon>
        <taxon>Desulfobacterales</taxon>
        <taxon>Desulfobacteraceae</taxon>
        <taxon>Desulfobacula</taxon>
    </lineage>
</organism>
<dbReference type="SUPFAM" id="SSF56601">
    <property type="entry name" value="beta-lactamase/transpeptidase-like"/>
    <property type="match status" value="1"/>
</dbReference>
<evidence type="ECO:0000313" key="4">
    <source>
        <dbReference type="Proteomes" id="UP000199608"/>
    </source>
</evidence>
<dbReference type="Proteomes" id="UP000199608">
    <property type="component" value="Unassembled WGS sequence"/>
</dbReference>
<dbReference type="InterPro" id="IPR001466">
    <property type="entry name" value="Beta-lactam-related"/>
</dbReference>